<feature type="domain" description="Ricin B lectin" evidence="1">
    <location>
        <begin position="6"/>
        <end position="66"/>
    </location>
</feature>
<dbReference type="Pfam" id="PF14200">
    <property type="entry name" value="RicinB_lectin_2"/>
    <property type="match status" value="1"/>
</dbReference>
<dbReference type="Proteomes" id="UP000186955">
    <property type="component" value="Unassembled WGS sequence"/>
</dbReference>
<name>A0A1Q5UBX7_9EURO</name>
<gene>
    <name evidence="2" type="ORF">PENSUB_4607</name>
</gene>
<dbReference type="InterPro" id="IPR000772">
    <property type="entry name" value="Ricin_B_lectin"/>
</dbReference>
<reference evidence="2 3" key="1">
    <citation type="submission" date="2016-10" db="EMBL/GenBank/DDBJ databases">
        <title>Genome sequence of the ascomycete fungus Penicillium subrubescens.</title>
        <authorList>
            <person name="De Vries R.P."/>
            <person name="Peng M."/>
            <person name="Dilokpimol A."/>
            <person name="Hilden K."/>
            <person name="Makela M.R."/>
            <person name="Grigoriev I."/>
            <person name="Riley R."/>
            <person name="Granchi Z."/>
        </authorList>
    </citation>
    <scope>NUCLEOTIDE SEQUENCE [LARGE SCALE GENOMIC DNA]</scope>
    <source>
        <strain evidence="2 3">CBS 132785</strain>
    </source>
</reference>
<dbReference type="SUPFAM" id="SSF50370">
    <property type="entry name" value="Ricin B-like lectins"/>
    <property type="match status" value="1"/>
</dbReference>
<sequence length="74" mass="8021">MAALSADMYTIINQKSGTCLAVSGVDGTTVIGEARNDEPNQKWKVELVGDGLFDMRNVLNGYFLSFVRGGMYAL</sequence>
<keyword evidence="3" id="KW-1185">Reference proteome</keyword>
<accession>A0A1Q5UBX7</accession>
<dbReference type="EMBL" id="MNBE01000419">
    <property type="protein sequence ID" value="OKP09985.1"/>
    <property type="molecule type" value="Genomic_DNA"/>
</dbReference>
<dbReference type="AlphaFoldDB" id="A0A1Q5UBX7"/>
<proteinExistence type="predicted"/>
<evidence type="ECO:0000259" key="1">
    <source>
        <dbReference type="Pfam" id="PF14200"/>
    </source>
</evidence>
<dbReference type="Gene3D" id="2.80.10.50">
    <property type="match status" value="1"/>
</dbReference>
<evidence type="ECO:0000313" key="3">
    <source>
        <dbReference type="Proteomes" id="UP000186955"/>
    </source>
</evidence>
<protein>
    <recommendedName>
        <fullName evidence="1">Ricin B lectin domain-containing protein</fullName>
    </recommendedName>
</protein>
<dbReference type="InterPro" id="IPR035992">
    <property type="entry name" value="Ricin_B-like_lectins"/>
</dbReference>
<organism evidence="2 3">
    <name type="scientific">Penicillium subrubescens</name>
    <dbReference type="NCBI Taxonomy" id="1316194"/>
    <lineage>
        <taxon>Eukaryota</taxon>
        <taxon>Fungi</taxon>
        <taxon>Dikarya</taxon>
        <taxon>Ascomycota</taxon>
        <taxon>Pezizomycotina</taxon>
        <taxon>Eurotiomycetes</taxon>
        <taxon>Eurotiomycetidae</taxon>
        <taxon>Eurotiales</taxon>
        <taxon>Aspergillaceae</taxon>
        <taxon>Penicillium</taxon>
    </lineage>
</organism>
<evidence type="ECO:0000313" key="2">
    <source>
        <dbReference type="EMBL" id="OKP09985.1"/>
    </source>
</evidence>
<comment type="caution">
    <text evidence="2">The sequence shown here is derived from an EMBL/GenBank/DDBJ whole genome shotgun (WGS) entry which is preliminary data.</text>
</comment>